<accession>A0A0E2EG77</accession>
<sequence>MSVSFYINNKKTFLKSKTPMTVKECLGFSSQKIEQFAFDETQNNFDLEKFYNSSVADYECLLCGVYGESSRGFELSFAKEFNQYVVRVFTPSTNEDWQIALTYIKDLARKLGSDIVSERGEHFTVEDIDQFNYIEDILFGIKSYFENKDTDEYISFGIFREVAINHTIVEGFLNSENPIEAFSKFFKDIQYLDAFSANQMFFEDNATKKIIGLYTLTQEVETILPYKPSVEYRNINIVKDEDISSWKLSLVIINGDPDDEESYQGAGDIEYQDFIARLSKDKYRFIDAKYILVDALTQEEILSILK</sequence>
<dbReference type="EMBL" id="AGDV01000014">
    <property type="protein sequence ID" value="EMB32490.1"/>
    <property type="molecule type" value="Genomic_DNA"/>
</dbReference>
<dbReference type="RefSeq" id="WP_002684890.1">
    <property type="nucleotide sequence ID" value="NZ_CM001795.1"/>
</dbReference>
<dbReference type="HOGENOM" id="CLU_075050_1_0_12"/>
<evidence type="ECO:0000313" key="1">
    <source>
        <dbReference type="EMBL" id="EMB32490.1"/>
    </source>
</evidence>
<name>A0A0E2EG77_TREDN</name>
<dbReference type="InterPro" id="IPR025387">
    <property type="entry name" value="DUF4299"/>
</dbReference>
<dbReference type="AlphaFoldDB" id="A0A0E2EG77"/>
<organism evidence="1">
    <name type="scientific">Treponema denticola H-22</name>
    <dbReference type="NCBI Taxonomy" id="999432"/>
    <lineage>
        <taxon>Bacteria</taxon>
        <taxon>Pseudomonadati</taxon>
        <taxon>Spirochaetota</taxon>
        <taxon>Spirochaetia</taxon>
        <taxon>Spirochaetales</taxon>
        <taxon>Treponemataceae</taxon>
        <taxon>Treponema</taxon>
    </lineage>
</organism>
<dbReference type="Pfam" id="PF14132">
    <property type="entry name" value="DUF4299"/>
    <property type="match status" value="1"/>
</dbReference>
<proteinExistence type="predicted"/>
<evidence type="ECO:0008006" key="2">
    <source>
        <dbReference type="Google" id="ProtNLM"/>
    </source>
</evidence>
<gene>
    <name evidence="1" type="ORF">HMPREF9726_01714</name>
</gene>
<dbReference type="Proteomes" id="UP000011705">
    <property type="component" value="Chromosome"/>
</dbReference>
<comment type="caution">
    <text evidence="1">The sequence shown here is derived from an EMBL/GenBank/DDBJ whole genome shotgun (WGS) entry which is preliminary data.</text>
</comment>
<protein>
    <recommendedName>
        <fullName evidence="2">DUF4299 domain-containing protein</fullName>
    </recommendedName>
</protein>
<dbReference type="PATRIC" id="fig|999432.5.peg.1779"/>
<reference evidence="1" key="1">
    <citation type="submission" date="2012-01" db="EMBL/GenBank/DDBJ databases">
        <title>The Genome Sequence of Treponema denticola H-22.</title>
        <authorList>
            <consortium name="The Broad Institute Genome Sequencing Platform"/>
            <person name="Earl A."/>
            <person name="Ward D."/>
            <person name="Feldgarden M."/>
            <person name="Gevers D."/>
            <person name="Blanton J.M."/>
            <person name="Fenno C.J."/>
            <person name="Baranova O.V."/>
            <person name="Mathney J."/>
            <person name="Dewhirst F.E."/>
            <person name="Izard J."/>
            <person name="Young S.K."/>
            <person name="Zeng Q."/>
            <person name="Gargeya S."/>
            <person name="Fitzgerald M."/>
            <person name="Haas B."/>
            <person name="Abouelleil A."/>
            <person name="Alvarado L."/>
            <person name="Arachchi H.M."/>
            <person name="Berlin A."/>
            <person name="Chapman S.B."/>
            <person name="Gearin G."/>
            <person name="Goldberg J."/>
            <person name="Griggs A."/>
            <person name="Gujja S."/>
            <person name="Hansen M."/>
            <person name="Heiman D."/>
            <person name="Howarth C."/>
            <person name="Larimer J."/>
            <person name="Lui A."/>
            <person name="MacDonald P.J.P."/>
            <person name="McCowen C."/>
            <person name="Montmayeur A."/>
            <person name="Murphy C."/>
            <person name="Neiman D."/>
            <person name="Pearson M."/>
            <person name="Priest M."/>
            <person name="Roberts A."/>
            <person name="Saif S."/>
            <person name="Shea T."/>
            <person name="Sisk P."/>
            <person name="Stolte C."/>
            <person name="Sykes S."/>
            <person name="Wortman J."/>
            <person name="Nusbaum C."/>
            <person name="Birren B."/>
        </authorList>
    </citation>
    <scope>NUCLEOTIDE SEQUENCE [LARGE SCALE GENOMIC DNA]</scope>
    <source>
        <strain evidence="1">H-22</strain>
    </source>
</reference>